<dbReference type="VEuPathDB" id="VectorBase:PHUM417660"/>
<gene>
    <name evidence="2" type="primary">8234425</name>
    <name evidence="1" type="ORF">Phum_PHUM417660</name>
</gene>
<keyword evidence="3" id="KW-1185">Reference proteome</keyword>
<reference evidence="1" key="1">
    <citation type="submission" date="2007-04" db="EMBL/GenBank/DDBJ databases">
        <title>Annotation of Pediculus humanus corporis strain USDA.</title>
        <authorList>
            <person name="Kirkness E."/>
            <person name="Hannick L."/>
            <person name="Hass B."/>
            <person name="Bruggner R."/>
            <person name="Lawson D."/>
            <person name="Bidwell S."/>
            <person name="Joardar V."/>
            <person name="Caler E."/>
            <person name="Walenz B."/>
            <person name="Inman J."/>
            <person name="Schobel S."/>
            <person name="Galinsky K."/>
            <person name="Amedeo P."/>
            <person name="Strausberg R."/>
        </authorList>
    </citation>
    <scope>NUCLEOTIDE SEQUENCE</scope>
    <source>
        <strain evidence="1">USDA</strain>
    </source>
</reference>
<evidence type="ECO:0000313" key="2">
    <source>
        <dbReference type="EnsemblMetazoa" id="PHUM417660-PA"/>
    </source>
</evidence>
<dbReference type="EnsemblMetazoa" id="PHUM417660-RA">
    <property type="protein sequence ID" value="PHUM417660-PA"/>
    <property type="gene ID" value="PHUM417660"/>
</dbReference>
<name>E0VSF2_PEDHC</name>
<dbReference type="Proteomes" id="UP000009046">
    <property type="component" value="Unassembled WGS sequence"/>
</dbReference>
<dbReference type="EMBL" id="AAZO01005124">
    <property type="status" value="NOT_ANNOTATED_CDS"/>
    <property type="molecule type" value="Genomic_DNA"/>
</dbReference>
<organism>
    <name type="scientific">Pediculus humanus subsp. corporis</name>
    <name type="common">Body louse</name>
    <dbReference type="NCBI Taxonomy" id="121224"/>
    <lineage>
        <taxon>Eukaryota</taxon>
        <taxon>Metazoa</taxon>
        <taxon>Ecdysozoa</taxon>
        <taxon>Arthropoda</taxon>
        <taxon>Hexapoda</taxon>
        <taxon>Insecta</taxon>
        <taxon>Pterygota</taxon>
        <taxon>Neoptera</taxon>
        <taxon>Paraneoptera</taxon>
        <taxon>Psocodea</taxon>
        <taxon>Troctomorpha</taxon>
        <taxon>Phthiraptera</taxon>
        <taxon>Anoplura</taxon>
        <taxon>Pediculidae</taxon>
        <taxon>Pediculus</taxon>
    </lineage>
</organism>
<dbReference type="KEGG" id="phu:Phum_PHUM417660"/>
<proteinExistence type="predicted"/>
<dbReference type="InParanoid" id="E0VSF2"/>
<evidence type="ECO:0000313" key="1">
    <source>
        <dbReference type="EMBL" id="EEB16308.1"/>
    </source>
</evidence>
<reference evidence="2" key="3">
    <citation type="submission" date="2020-05" db="UniProtKB">
        <authorList>
            <consortium name="EnsemblMetazoa"/>
        </authorList>
    </citation>
    <scope>IDENTIFICATION</scope>
    <source>
        <strain evidence="2">USDA</strain>
    </source>
</reference>
<dbReference type="GeneID" id="8234425"/>
<reference evidence="1" key="2">
    <citation type="submission" date="2007-04" db="EMBL/GenBank/DDBJ databases">
        <title>The genome of the human body louse.</title>
        <authorList>
            <consortium name="The Human Body Louse Genome Consortium"/>
            <person name="Kirkness E."/>
            <person name="Walenz B."/>
            <person name="Hass B."/>
            <person name="Bruggner R."/>
            <person name="Strausberg R."/>
        </authorList>
    </citation>
    <scope>NUCLEOTIDE SEQUENCE</scope>
    <source>
        <strain evidence="1">USDA</strain>
    </source>
</reference>
<evidence type="ECO:0000313" key="3">
    <source>
        <dbReference type="Proteomes" id="UP000009046"/>
    </source>
</evidence>
<protein>
    <submittedName>
        <fullName evidence="1 2">Uncharacterized protein</fullName>
    </submittedName>
</protein>
<dbReference type="AlphaFoldDB" id="E0VSF2"/>
<accession>E0VSF2</accession>
<dbReference type="CTD" id="8234425"/>
<dbReference type="RefSeq" id="XP_002429046.1">
    <property type="nucleotide sequence ID" value="XM_002429001.1"/>
</dbReference>
<sequence length="201" mass="23491">MIKKCQNEIFNGLSDLENGKEVNKEIVKERTDALIDVYHILNNEIRDVIKTTIYQGIDNKMIIKKFECVGNNGNQTINVLYEIYKTIPEKSRNLIDESYLTLLPFNLTLNYFLEFLNDFKNAKEQEISNETTDGGILIILDEVKEKMETIENVLINVNVKMEDFKFEFFEKYVDFVHETENSLKTEQAKGLKKIQQCLNSN</sequence>
<dbReference type="HOGENOM" id="CLU_1361888_0_0_1"/>
<dbReference type="EMBL" id="DS235750">
    <property type="protein sequence ID" value="EEB16308.1"/>
    <property type="molecule type" value="Genomic_DNA"/>
</dbReference>